<organism evidence="10 11">
    <name type="scientific">Patella caerulea</name>
    <name type="common">Rayed Mediterranean limpet</name>
    <dbReference type="NCBI Taxonomy" id="87958"/>
    <lineage>
        <taxon>Eukaryota</taxon>
        <taxon>Metazoa</taxon>
        <taxon>Spiralia</taxon>
        <taxon>Lophotrochozoa</taxon>
        <taxon>Mollusca</taxon>
        <taxon>Gastropoda</taxon>
        <taxon>Patellogastropoda</taxon>
        <taxon>Patelloidea</taxon>
        <taxon>Patellidae</taxon>
        <taxon>Patella</taxon>
    </lineage>
</organism>
<dbReference type="GO" id="GO:0000139">
    <property type="term" value="C:Golgi membrane"/>
    <property type="evidence" value="ECO:0007669"/>
    <property type="project" value="UniProtKB-SubCell"/>
</dbReference>
<dbReference type="InterPro" id="IPR005331">
    <property type="entry name" value="Sulfotransferase"/>
</dbReference>
<evidence type="ECO:0000256" key="2">
    <source>
        <dbReference type="ARBA" id="ARBA00006339"/>
    </source>
</evidence>
<dbReference type="PANTHER" id="PTHR12137">
    <property type="entry name" value="CARBOHYDRATE SULFOTRANSFERASE"/>
    <property type="match status" value="1"/>
</dbReference>
<dbReference type="PANTHER" id="PTHR12137:SF54">
    <property type="entry name" value="CARBOHYDRATE SULFOTRANSFERASE"/>
    <property type="match status" value="1"/>
</dbReference>
<keyword evidence="8 9" id="KW-0325">Glycoprotein</keyword>
<dbReference type="EMBL" id="JAZGQO010000008">
    <property type="protein sequence ID" value="KAK6179047.1"/>
    <property type="molecule type" value="Genomic_DNA"/>
</dbReference>
<keyword evidence="9" id="KW-0119">Carbohydrate metabolism</keyword>
<reference evidence="10 11" key="1">
    <citation type="submission" date="2024-01" db="EMBL/GenBank/DDBJ databases">
        <title>The genome of the rayed Mediterranean limpet Patella caerulea (Linnaeus, 1758).</title>
        <authorList>
            <person name="Anh-Thu Weber A."/>
            <person name="Halstead-Nussloch G."/>
        </authorList>
    </citation>
    <scope>NUCLEOTIDE SEQUENCE [LARGE SCALE GENOMIC DNA]</scope>
    <source>
        <strain evidence="10">AATW-2023a</strain>
        <tissue evidence="10">Whole specimen</tissue>
    </source>
</reference>
<evidence type="ECO:0000313" key="10">
    <source>
        <dbReference type="EMBL" id="KAK6179047.1"/>
    </source>
</evidence>
<evidence type="ECO:0000256" key="7">
    <source>
        <dbReference type="ARBA" id="ARBA00023136"/>
    </source>
</evidence>
<dbReference type="EC" id="2.8.2.-" evidence="9"/>
<keyword evidence="9" id="KW-0735">Signal-anchor</keyword>
<dbReference type="AlphaFoldDB" id="A0AAN8JJS4"/>
<accession>A0AAN8JJS4</accession>
<protein>
    <recommendedName>
        <fullName evidence="9">Carbohydrate sulfotransferase</fullName>
        <ecNumber evidence="9">2.8.2.-</ecNumber>
    </recommendedName>
</protein>
<comment type="caution">
    <text evidence="10">The sequence shown here is derived from an EMBL/GenBank/DDBJ whole genome shotgun (WGS) entry which is preliminary data.</text>
</comment>
<dbReference type="GO" id="GO:0016051">
    <property type="term" value="P:carbohydrate biosynthetic process"/>
    <property type="evidence" value="ECO:0007669"/>
    <property type="project" value="InterPro"/>
</dbReference>
<dbReference type="GO" id="GO:0008146">
    <property type="term" value="F:sulfotransferase activity"/>
    <property type="evidence" value="ECO:0007669"/>
    <property type="project" value="InterPro"/>
</dbReference>
<comment type="similarity">
    <text evidence="2 9">Belongs to the sulfotransferase 2 family.</text>
</comment>
<evidence type="ECO:0000256" key="5">
    <source>
        <dbReference type="ARBA" id="ARBA00022989"/>
    </source>
</evidence>
<evidence type="ECO:0000256" key="6">
    <source>
        <dbReference type="ARBA" id="ARBA00023034"/>
    </source>
</evidence>
<dbReference type="Pfam" id="PF03567">
    <property type="entry name" value="Sulfotransfer_2"/>
    <property type="match status" value="1"/>
</dbReference>
<evidence type="ECO:0000256" key="8">
    <source>
        <dbReference type="ARBA" id="ARBA00023180"/>
    </source>
</evidence>
<evidence type="ECO:0000313" key="11">
    <source>
        <dbReference type="Proteomes" id="UP001347796"/>
    </source>
</evidence>
<keyword evidence="11" id="KW-1185">Reference proteome</keyword>
<sequence>MSNLDFGSSSVGKILEERRKTLMSYCAGKEMIGKFTETEVKKNLLYDIKHKFIYCAVEKVGTRFWRRLFQIISGVSSASSPYELDNPLLPLPDLSLISFDYIHYVLKSSTNFIIVRDPYARLFSAYINKLFEINPPYWKFMQPAIKMFRETPSKTSLECGHDITFPELVKYFIHTEKIGYNRDGHFKPITDHCRPCQIQYDIIAKLETLQVDTFYVLNNLNISNAEQLMNAMKNLGQSSEIDSIKDTSSQLLYLIDSVPQCITRAEGLRRIWRSFQFRGFIGKDVKYSLTRNEESDIETSGIVQMLERAMKISGERKLRLKNRQLVLEEAYSQVPLEDLLELSDIFKNDCGAFGYDCKPVYIFNKTEKPETNFLDIWSA</sequence>
<dbReference type="Proteomes" id="UP001347796">
    <property type="component" value="Unassembled WGS sequence"/>
</dbReference>
<comment type="subcellular location">
    <subcellularLocation>
        <location evidence="1 9">Golgi apparatus membrane</location>
        <topology evidence="1 9">Single-pass type II membrane protein</topology>
    </subcellularLocation>
</comment>
<keyword evidence="5" id="KW-1133">Transmembrane helix</keyword>
<keyword evidence="6 9" id="KW-0333">Golgi apparatus</keyword>
<gene>
    <name evidence="10" type="ORF">SNE40_011494</name>
</gene>
<evidence type="ECO:0000256" key="9">
    <source>
        <dbReference type="RuleBase" id="RU364020"/>
    </source>
</evidence>
<proteinExistence type="inferred from homology"/>
<evidence type="ECO:0000256" key="4">
    <source>
        <dbReference type="ARBA" id="ARBA00022692"/>
    </source>
</evidence>
<dbReference type="InterPro" id="IPR018011">
    <property type="entry name" value="Carb_sulfotrans_8-10"/>
</dbReference>
<keyword evidence="4" id="KW-0812">Transmembrane</keyword>
<evidence type="ECO:0000256" key="1">
    <source>
        <dbReference type="ARBA" id="ARBA00004323"/>
    </source>
</evidence>
<keyword evidence="7" id="KW-0472">Membrane</keyword>
<keyword evidence="3 9" id="KW-0808">Transferase</keyword>
<evidence type="ECO:0000256" key="3">
    <source>
        <dbReference type="ARBA" id="ARBA00022679"/>
    </source>
</evidence>
<name>A0AAN8JJS4_PATCE</name>